<keyword evidence="5" id="KW-1185">Reference proteome</keyword>
<proteinExistence type="inferred from homology"/>
<evidence type="ECO:0000313" key="4">
    <source>
        <dbReference type="EMBL" id="MFC5439653.1"/>
    </source>
</evidence>
<comment type="similarity">
    <text evidence="1 2">Belongs to the small heat shock protein (HSP20) family.</text>
</comment>
<dbReference type="Proteomes" id="UP001596018">
    <property type="component" value="Unassembled WGS sequence"/>
</dbReference>
<dbReference type="Pfam" id="PF00011">
    <property type="entry name" value="HSP20"/>
    <property type="match status" value="1"/>
</dbReference>
<dbReference type="InterPro" id="IPR031107">
    <property type="entry name" value="Small_HSP"/>
</dbReference>
<protein>
    <submittedName>
        <fullName evidence="4">Hsp20/alpha crystallin family protein</fullName>
    </submittedName>
</protein>
<feature type="domain" description="SHSP" evidence="3">
    <location>
        <begin position="37"/>
        <end position="154"/>
    </location>
</feature>
<evidence type="ECO:0000256" key="1">
    <source>
        <dbReference type="PROSITE-ProRule" id="PRU00285"/>
    </source>
</evidence>
<dbReference type="PANTHER" id="PTHR11527">
    <property type="entry name" value="HEAT-SHOCK PROTEIN 20 FAMILY MEMBER"/>
    <property type="match status" value="1"/>
</dbReference>
<dbReference type="EMBL" id="JBHSMM010000001">
    <property type="protein sequence ID" value="MFC5439653.1"/>
    <property type="molecule type" value="Genomic_DNA"/>
</dbReference>
<reference evidence="5" key="1">
    <citation type="journal article" date="2019" name="Int. J. Syst. Evol. Microbiol.">
        <title>The Global Catalogue of Microorganisms (GCM) 10K type strain sequencing project: providing services to taxonomists for standard genome sequencing and annotation.</title>
        <authorList>
            <consortium name="The Broad Institute Genomics Platform"/>
            <consortium name="The Broad Institute Genome Sequencing Center for Infectious Disease"/>
            <person name="Wu L."/>
            <person name="Ma J."/>
        </authorList>
    </citation>
    <scope>NUCLEOTIDE SEQUENCE [LARGE SCALE GENOMIC DNA]</scope>
    <source>
        <strain evidence="5">KACC 12822</strain>
    </source>
</reference>
<evidence type="ECO:0000313" key="5">
    <source>
        <dbReference type="Proteomes" id="UP001596018"/>
    </source>
</evidence>
<name>A0ABW0JU26_9GAMM</name>
<dbReference type="CDD" id="cd06464">
    <property type="entry name" value="ACD_sHsps-like"/>
    <property type="match status" value="1"/>
</dbReference>
<sequence>MNLGRHSIWNANNALPEEIRQAFDRFLQPADSDASNVVTSQWAPRVDIREDEQRFVILADIPGVDPAQIEVSMDKGILTIKGEREADLGAEGNEATKGKFTRVERARGAFHRRFALPDSADAEGITANGKLGVLEIVIPKKALATPRRITINTGH</sequence>
<dbReference type="PROSITE" id="PS01031">
    <property type="entry name" value="SHSP"/>
    <property type="match status" value="1"/>
</dbReference>
<evidence type="ECO:0000256" key="2">
    <source>
        <dbReference type="RuleBase" id="RU003616"/>
    </source>
</evidence>
<accession>A0ABW0JU26</accession>
<evidence type="ECO:0000259" key="3">
    <source>
        <dbReference type="PROSITE" id="PS01031"/>
    </source>
</evidence>
<organism evidence="4 5">
    <name type="scientific">Rhodanobacter ginsenosidimutans</name>
    <dbReference type="NCBI Taxonomy" id="490571"/>
    <lineage>
        <taxon>Bacteria</taxon>
        <taxon>Pseudomonadati</taxon>
        <taxon>Pseudomonadota</taxon>
        <taxon>Gammaproteobacteria</taxon>
        <taxon>Lysobacterales</taxon>
        <taxon>Rhodanobacteraceae</taxon>
        <taxon>Rhodanobacter</taxon>
    </lineage>
</organism>
<dbReference type="RefSeq" id="WP_377339201.1">
    <property type="nucleotide sequence ID" value="NZ_JALBWS010000014.1"/>
</dbReference>
<dbReference type="SUPFAM" id="SSF49764">
    <property type="entry name" value="HSP20-like chaperones"/>
    <property type="match status" value="1"/>
</dbReference>
<dbReference type="InterPro" id="IPR002068">
    <property type="entry name" value="A-crystallin/Hsp20_dom"/>
</dbReference>
<comment type="caution">
    <text evidence="4">The sequence shown here is derived from an EMBL/GenBank/DDBJ whole genome shotgun (WGS) entry which is preliminary data.</text>
</comment>
<gene>
    <name evidence="4" type="ORF">ACFPK0_06470</name>
</gene>
<dbReference type="Gene3D" id="2.60.40.790">
    <property type="match status" value="1"/>
</dbReference>
<dbReference type="InterPro" id="IPR008978">
    <property type="entry name" value="HSP20-like_chaperone"/>
</dbReference>